<dbReference type="RefSeq" id="WP_252740452.1">
    <property type="nucleotide sequence ID" value="NZ_JAMXIB010000002.1"/>
</dbReference>
<protein>
    <submittedName>
        <fullName evidence="1">DUF4920 domain-containing protein</fullName>
    </submittedName>
</protein>
<name>A0ABT1AVK0_9FLAO</name>
<sequence>MKQINILLVILWIFTACKETKTQSPQPESPEEGPVFTTAGAPVSDGEVLAEGAMADLYGQIKPGDTVLTRFEGEVVSVCQMKGCWMRLALPDEKTVMVRFKDYGFFVPKDISGGKVVVEGKAYVSEVDEAERRHMAQDAGQPDSLIAAIRGPEMQMGFEASGVRIFR</sequence>
<dbReference type="PROSITE" id="PS51257">
    <property type="entry name" value="PROKAR_LIPOPROTEIN"/>
    <property type="match status" value="1"/>
</dbReference>
<dbReference type="EMBL" id="JAMXIB010000002">
    <property type="protein sequence ID" value="MCO5724081.1"/>
    <property type="molecule type" value="Genomic_DNA"/>
</dbReference>
<keyword evidence="2" id="KW-1185">Reference proteome</keyword>
<dbReference type="InterPro" id="IPR032577">
    <property type="entry name" value="DUF4920"/>
</dbReference>
<evidence type="ECO:0000313" key="2">
    <source>
        <dbReference type="Proteomes" id="UP001206312"/>
    </source>
</evidence>
<evidence type="ECO:0000313" key="1">
    <source>
        <dbReference type="EMBL" id="MCO5724081.1"/>
    </source>
</evidence>
<dbReference type="Proteomes" id="UP001206312">
    <property type="component" value="Unassembled WGS sequence"/>
</dbReference>
<comment type="caution">
    <text evidence="1">The sequence shown here is derived from an EMBL/GenBank/DDBJ whole genome shotgun (WGS) entry which is preliminary data.</text>
</comment>
<reference evidence="1 2" key="1">
    <citation type="submission" date="2022-06" db="EMBL/GenBank/DDBJ databases">
        <authorList>
            <person name="Xuan X."/>
        </authorList>
    </citation>
    <scope>NUCLEOTIDE SEQUENCE [LARGE SCALE GENOMIC DNA]</scope>
    <source>
        <strain evidence="1 2">2V75</strain>
    </source>
</reference>
<gene>
    <name evidence="1" type="ORF">NG653_04380</name>
</gene>
<dbReference type="Pfam" id="PF16267">
    <property type="entry name" value="DUF4920"/>
    <property type="match status" value="1"/>
</dbReference>
<accession>A0ABT1AVK0</accession>
<proteinExistence type="predicted"/>
<organism evidence="1 2">
    <name type="scientific">Robiginitalea marina</name>
    <dbReference type="NCBI Taxonomy" id="2954105"/>
    <lineage>
        <taxon>Bacteria</taxon>
        <taxon>Pseudomonadati</taxon>
        <taxon>Bacteroidota</taxon>
        <taxon>Flavobacteriia</taxon>
        <taxon>Flavobacteriales</taxon>
        <taxon>Flavobacteriaceae</taxon>
        <taxon>Robiginitalea</taxon>
    </lineage>
</organism>